<evidence type="ECO:0000256" key="1">
    <source>
        <dbReference type="ARBA" id="ARBA00000085"/>
    </source>
</evidence>
<dbReference type="SUPFAM" id="SSF52172">
    <property type="entry name" value="CheY-like"/>
    <property type="match status" value="1"/>
</dbReference>
<dbReference type="InterPro" id="IPR036097">
    <property type="entry name" value="HisK_dim/P_sf"/>
</dbReference>
<dbReference type="InterPro" id="IPR029016">
    <property type="entry name" value="GAF-like_dom_sf"/>
</dbReference>
<feature type="domain" description="Response regulatory" evidence="10">
    <location>
        <begin position="480"/>
        <end position="598"/>
    </location>
</feature>
<evidence type="ECO:0000256" key="6">
    <source>
        <dbReference type="ARBA" id="ARBA00023012"/>
    </source>
</evidence>
<dbReference type="GO" id="GO:0005886">
    <property type="term" value="C:plasma membrane"/>
    <property type="evidence" value="ECO:0007669"/>
    <property type="project" value="TreeGrafter"/>
</dbReference>
<dbReference type="SMART" id="SM00387">
    <property type="entry name" value="HATPase_c"/>
    <property type="match status" value="1"/>
</dbReference>
<evidence type="ECO:0000256" key="4">
    <source>
        <dbReference type="ARBA" id="ARBA00022679"/>
    </source>
</evidence>
<dbReference type="Gene3D" id="3.40.50.2300">
    <property type="match status" value="1"/>
</dbReference>
<name>A0A2W5ZFR8_9BACT</name>
<dbReference type="InterPro" id="IPR003018">
    <property type="entry name" value="GAF"/>
</dbReference>
<organism evidence="11 12">
    <name type="scientific">Candidatus Aeolococcus gillhamiae</name>
    <dbReference type="NCBI Taxonomy" id="3127015"/>
    <lineage>
        <taxon>Bacteria</taxon>
        <taxon>Bacillati</taxon>
        <taxon>Candidatus Dormiibacterota</taxon>
        <taxon>Candidatus Dormibacteria</taxon>
        <taxon>Candidatus Aeolococcales</taxon>
        <taxon>Candidatus Aeolococcaceae</taxon>
        <taxon>Candidatus Aeolococcus</taxon>
    </lineage>
</organism>
<evidence type="ECO:0000256" key="2">
    <source>
        <dbReference type="ARBA" id="ARBA00012438"/>
    </source>
</evidence>
<dbReference type="SMART" id="SM00448">
    <property type="entry name" value="REC"/>
    <property type="match status" value="1"/>
</dbReference>
<dbReference type="InterPro" id="IPR011006">
    <property type="entry name" value="CheY-like_superfamily"/>
</dbReference>
<dbReference type="CDD" id="cd00082">
    <property type="entry name" value="HisKA"/>
    <property type="match status" value="1"/>
</dbReference>
<dbReference type="Pfam" id="PF01590">
    <property type="entry name" value="GAF"/>
    <property type="match status" value="1"/>
</dbReference>
<sequence>MLTTMSRTPQPSSVRLRPPIAPRRSTSRASLLHIEAELERRNAFLQLLQVVSVAANGAPTSMTHALQTTVDEVCRQTGWTVGHVLLPDEDAAGVLVSSGVWHVDDPAQLAGLRSRHHDVSFPAGVCVPGRVFATCNPEHIADVRRLSKDHADRVRCSLVDDEHMRAIAAFPIIVRDEAVGVLEFFSETPFEADRMLLDVMVQVGMVLGRVAERTRYEAALRRAREVAEVASAAKTEFLSRMSHELRTPLTAVLGYAELLDLSPLAEREKGYVAAIQKGGNHLLALINDVLEVSRLEKGQLRLSMEPVDVNAVILDVLALMRPLAARYGVALRSELADAGRPVALSDNQALRQVMLNLVGNAIKYNHRNGEVAVSIVDAGGTTVQIDVTDTGTGIAAADLASIFVPFERLGAARTVEGTGLGLGISRQLVDAMGGRLDVQSVVGSGTTLSILLTAGERPPLLDIPAVDPPSTAPSRASGRTVLYVEDNIVNIELMQGFFTRLRPGVHLVSTMLGELAVDLAREHSPRLILLDVNLPDIDGDEVMKRLRSDPATRAIPVVMVSADAIPSGIERYLTGGAIGYITKPIAVARLLEFVDAATADAATDTDGDLVGHTPAARAKAASAPRSLAAAKGPAART</sequence>
<dbReference type="InterPro" id="IPR001789">
    <property type="entry name" value="Sig_transdc_resp-reg_receiver"/>
</dbReference>
<keyword evidence="5" id="KW-0418">Kinase</keyword>
<reference evidence="11 12" key="1">
    <citation type="journal article" date="2017" name="Nature">
        <title>Atmospheric trace gases support primary production in Antarctic desert surface soil.</title>
        <authorList>
            <person name="Ji M."/>
            <person name="Greening C."/>
            <person name="Vanwonterghem I."/>
            <person name="Carere C.R."/>
            <person name="Bay S.K."/>
            <person name="Steen J.A."/>
            <person name="Montgomery K."/>
            <person name="Lines T."/>
            <person name="Beardall J."/>
            <person name="van Dorst J."/>
            <person name="Snape I."/>
            <person name="Stott M.B."/>
            <person name="Hugenholtz P."/>
            <person name="Ferrari B.C."/>
        </authorList>
    </citation>
    <scope>NUCLEOTIDE SEQUENCE [LARGE SCALE GENOMIC DNA]</scope>
    <source>
        <strain evidence="11">RRmetagenome_bin12</strain>
    </source>
</reference>
<evidence type="ECO:0000259" key="10">
    <source>
        <dbReference type="PROSITE" id="PS50110"/>
    </source>
</evidence>
<feature type="domain" description="Histidine kinase" evidence="9">
    <location>
        <begin position="240"/>
        <end position="456"/>
    </location>
</feature>
<dbReference type="SMART" id="SM00388">
    <property type="entry name" value="HisKA"/>
    <property type="match status" value="1"/>
</dbReference>
<evidence type="ECO:0000256" key="5">
    <source>
        <dbReference type="ARBA" id="ARBA00022777"/>
    </source>
</evidence>
<dbReference type="Gene3D" id="3.30.565.10">
    <property type="entry name" value="Histidine kinase-like ATPase, C-terminal domain"/>
    <property type="match status" value="1"/>
</dbReference>
<dbReference type="AlphaFoldDB" id="A0A2W5ZFR8"/>
<evidence type="ECO:0000259" key="9">
    <source>
        <dbReference type="PROSITE" id="PS50109"/>
    </source>
</evidence>
<dbReference type="InterPro" id="IPR003594">
    <property type="entry name" value="HATPase_dom"/>
</dbReference>
<comment type="catalytic activity">
    <reaction evidence="1">
        <text>ATP + protein L-histidine = ADP + protein N-phospho-L-histidine.</text>
        <dbReference type="EC" id="2.7.13.3"/>
    </reaction>
</comment>
<keyword evidence="4" id="KW-0808">Transferase</keyword>
<dbReference type="PROSITE" id="PS50110">
    <property type="entry name" value="RESPONSE_REGULATORY"/>
    <property type="match status" value="1"/>
</dbReference>
<evidence type="ECO:0000313" key="11">
    <source>
        <dbReference type="EMBL" id="PZR84223.1"/>
    </source>
</evidence>
<dbReference type="SMART" id="SM00065">
    <property type="entry name" value="GAF"/>
    <property type="match status" value="1"/>
</dbReference>
<dbReference type="InterPro" id="IPR005467">
    <property type="entry name" value="His_kinase_dom"/>
</dbReference>
<dbReference type="Pfam" id="PF00072">
    <property type="entry name" value="Response_reg"/>
    <property type="match status" value="1"/>
</dbReference>
<dbReference type="EMBL" id="QHBU01000008">
    <property type="protein sequence ID" value="PZR84223.1"/>
    <property type="molecule type" value="Genomic_DNA"/>
</dbReference>
<feature type="modified residue" description="4-aspartylphosphate" evidence="7">
    <location>
        <position position="531"/>
    </location>
</feature>
<dbReference type="SUPFAM" id="SSF55874">
    <property type="entry name" value="ATPase domain of HSP90 chaperone/DNA topoisomerase II/histidine kinase"/>
    <property type="match status" value="1"/>
</dbReference>
<dbReference type="InterPro" id="IPR036890">
    <property type="entry name" value="HATPase_C_sf"/>
</dbReference>
<dbReference type="PROSITE" id="PS50109">
    <property type="entry name" value="HIS_KIN"/>
    <property type="match status" value="1"/>
</dbReference>
<dbReference type="Gene3D" id="1.10.287.130">
    <property type="match status" value="1"/>
</dbReference>
<dbReference type="GO" id="GO:0009927">
    <property type="term" value="F:histidine phosphotransfer kinase activity"/>
    <property type="evidence" value="ECO:0007669"/>
    <property type="project" value="TreeGrafter"/>
</dbReference>
<evidence type="ECO:0000313" key="12">
    <source>
        <dbReference type="Proteomes" id="UP000248724"/>
    </source>
</evidence>
<dbReference type="GO" id="GO:0000155">
    <property type="term" value="F:phosphorelay sensor kinase activity"/>
    <property type="evidence" value="ECO:0007669"/>
    <property type="project" value="InterPro"/>
</dbReference>
<dbReference type="Pfam" id="PF00512">
    <property type="entry name" value="HisKA"/>
    <property type="match status" value="1"/>
</dbReference>
<dbReference type="Pfam" id="PF02518">
    <property type="entry name" value="HATPase_c"/>
    <property type="match status" value="1"/>
</dbReference>
<evidence type="ECO:0000256" key="8">
    <source>
        <dbReference type="SAM" id="MobiDB-lite"/>
    </source>
</evidence>
<proteinExistence type="predicted"/>
<gene>
    <name evidence="11" type="ORF">DLM65_00410</name>
</gene>
<keyword evidence="6" id="KW-0902">Two-component regulatory system</keyword>
<feature type="region of interest" description="Disordered" evidence="8">
    <location>
        <begin position="616"/>
        <end position="637"/>
    </location>
</feature>
<dbReference type="PANTHER" id="PTHR43047:SF72">
    <property type="entry name" value="OSMOSENSING HISTIDINE PROTEIN KINASE SLN1"/>
    <property type="match status" value="1"/>
</dbReference>
<dbReference type="PRINTS" id="PR00344">
    <property type="entry name" value="BCTRLSENSOR"/>
</dbReference>
<dbReference type="Gene3D" id="3.30.450.40">
    <property type="match status" value="1"/>
</dbReference>
<evidence type="ECO:0000256" key="7">
    <source>
        <dbReference type="PROSITE-ProRule" id="PRU00169"/>
    </source>
</evidence>
<dbReference type="EC" id="2.7.13.3" evidence="2"/>
<dbReference type="PANTHER" id="PTHR43047">
    <property type="entry name" value="TWO-COMPONENT HISTIDINE PROTEIN KINASE"/>
    <property type="match status" value="1"/>
</dbReference>
<dbReference type="Proteomes" id="UP000248724">
    <property type="component" value="Unassembled WGS sequence"/>
</dbReference>
<dbReference type="InterPro" id="IPR004358">
    <property type="entry name" value="Sig_transdc_His_kin-like_C"/>
</dbReference>
<dbReference type="SUPFAM" id="SSF55781">
    <property type="entry name" value="GAF domain-like"/>
    <property type="match status" value="1"/>
</dbReference>
<accession>A0A2W5ZFR8</accession>
<evidence type="ECO:0000256" key="3">
    <source>
        <dbReference type="ARBA" id="ARBA00022553"/>
    </source>
</evidence>
<feature type="region of interest" description="Disordered" evidence="8">
    <location>
        <begin position="1"/>
        <end position="22"/>
    </location>
</feature>
<dbReference type="InterPro" id="IPR003661">
    <property type="entry name" value="HisK_dim/P_dom"/>
</dbReference>
<keyword evidence="3 7" id="KW-0597">Phosphoprotein</keyword>
<protein>
    <recommendedName>
        <fullName evidence="2">histidine kinase</fullName>
        <ecNumber evidence="2">2.7.13.3</ecNumber>
    </recommendedName>
</protein>
<feature type="compositionally biased region" description="Polar residues" evidence="8">
    <location>
        <begin position="1"/>
        <end position="13"/>
    </location>
</feature>
<dbReference type="SUPFAM" id="SSF47384">
    <property type="entry name" value="Homodimeric domain of signal transducing histidine kinase"/>
    <property type="match status" value="1"/>
</dbReference>
<feature type="compositionally biased region" description="Low complexity" evidence="8">
    <location>
        <begin position="616"/>
        <end position="631"/>
    </location>
</feature>
<comment type="caution">
    <text evidence="11">The sequence shown here is derived from an EMBL/GenBank/DDBJ whole genome shotgun (WGS) entry which is preliminary data.</text>
</comment>